<evidence type="ECO:0000256" key="1">
    <source>
        <dbReference type="SAM" id="MobiDB-lite"/>
    </source>
</evidence>
<feature type="region of interest" description="Disordered" evidence="1">
    <location>
        <begin position="1"/>
        <end position="25"/>
    </location>
</feature>
<dbReference type="Proteomes" id="UP000076959">
    <property type="component" value="Unassembled WGS sequence"/>
</dbReference>
<feature type="compositionally biased region" description="Basic and acidic residues" evidence="1">
    <location>
        <begin position="8"/>
        <end position="17"/>
    </location>
</feature>
<accession>A0A176Z573</accession>
<dbReference type="RefSeq" id="WP_063696499.1">
    <property type="nucleotide sequence ID" value="NZ_LUUB01000022.1"/>
</dbReference>
<evidence type="ECO:0000313" key="3">
    <source>
        <dbReference type="Proteomes" id="UP000076959"/>
    </source>
</evidence>
<gene>
    <name evidence="2" type="ORF">AYJ54_40000</name>
</gene>
<sequence>MIADTSLADDRKLEHRHTSFAPGEQDYGANGKAIKGLLIKSDDDAAATSGKVAENTSGKIAARVDYRAHFGNARTSASRLPLGQSPGLGEVPALVRVLAYHKANKSPILKLLLRCRRPA</sequence>
<protein>
    <submittedName>
        <fullName evidence="2">Uncharacterized protein</fullName>
    </submittedName>
</protein>
<organism evidence="2 3">
    <name type="scientific">Bradyrhizobium centrolobii</name>
    <dbReference type="NCBI Taxonomy" id="1505087"/>
    <lineage>
        <taxon>Bacteria</taxon>
        <taxon>Pseudomonadati</taxon>
        <taxon>Pseudomonadota</taxon>
        <taxon>Alphaproteobacteria</taxon>
        <taxon>Hyphomicrobiales</taxon>
        <taxon>Nitrobacteraceae</taxon>
        <taxon>Bradyrhizobium</taxon>
    </lineage>
</organism>
<reference evidence="2 3" key="1">
    <citation type="submission" date="2016-03" db="EMBL/GenBank/DDBJ databases">
        <title>Draft Genome Sequence of the Strain BR 10245 (Bradyrhizobium sp.) isolated from nodules of Centrolobium paraense.</title>
        <authorList>
            <person name="Simoes-Araujo J.L.Sr."/>
            <person name="Barauna A.C."/>
            <person name="Silva K."/>
            <person name="Zilli J.E."/>
        </authorList>
    </citation>
    <scope>NUCLEOTIDE SEQUENCE [LARGE SCALE GENOMIC DNA]</scope>
    <source>
        <strain evidence="2 3">BR 10245</strain>
    </source>
</reference>
<keyword evidence="3" id="KW-1185">Reference proteome</keyword>
<proteinExistence type="predicted"/>
<dbReference type="EMBL" id="LUUB01000022">
    <property type="protein sequence ID" value="OAF15547.1"/>
    <property type="molecule type" value="Genomic_DNA"/>
</dbReference>
<comment type="caution">
    <text evidence="2">The sequence shown here is derived from an EMBL/GenBank/DDBJ whole genome shotgun (WGS) entry which is preliminary data.</text>
</comment>
<dbReference type="AlphaFoldDB" id="A0A176Z573"/>
<name>A0A176Z573_9BRAD</name>
<evidence type="ECO:0000313" key="2">
    <source>
        <dbReference type="EMBL" id="OAF15547.1"/>
    </source>
</evidence>
<dbReference type="STRING" id="1505087.AYJ54_40000"/>